<protein>
    <submittedName>
        <fullName evidence="2">Uncharacterized protein</fullName>
    </submittedName>
</protein>
<dbReference type="AlphaFoldDB" id="A0A239EFP6"/>
<sequence length="40" mass="4353">MTAHREAARHPGTEPGVQADSSVARRAAWGPEHGFDRLAR</sequence>
<evidence type="ECO:0000313" key="2">
    <source>
        <dbReference type="EMBL" id="SNS43447.1"/>
    </source>
</evidence>
<gene>
    <name evidence="2" type="ORF">SAMN06893096_104100</name>
</gene>
<reference evidence="3" key="1">
    <citation type="submission" date="2017-06" db="EMBL/GenBank/DDBJ databases">
        <authorList>
            <person name="Varghese N."/>
            <person name="Submissions S."/>
        </authorList>
    </citation>
    <scope>NUCLEOTIDE SEQUENCE [LARGE SCALE GENOMIC DNA]</scope>
    <source>
        <strain evidence="3">DSM 46839</strain>
    </source>
</reference>
<proteinExistence type="predicted"/>
<evidence type="ECO:0000256" key="1">
    <source>
        <dbReference type="SAM" id="MobiDB-lite"/>
    </source>
</evidence>
<dbReference type="Proteomes" id="UP000198373">
    <property type="component" value="Unassembled WGS sequence"/>
</dbReference>
<accession>A0A239EFP6</accession>
<feature type="region of interest" description="Disordered" evidence="1">
    <location>
        <begin position="1"/>
        <end position="40"/>
    </location>
</feature>
<keyword evidence="3" id="KW-1185">Reference proteome</keyword>
<feature type="compositionally biased region" description="Basic and acidic residues" evidence="1">
    <location>
        <begin position="1"/>
        <end position="12"/>
    </location>
</feature>
<name>A0A239EFP6_9ACTN</name>
<organism evidence="2 3">
    <name type="scientific">Geodermatophilus pulveris</name>
    <dbReference type="NCBI Taxonomy" id="1564159"/>
    <lineage>
        <taxon>Bacteria</taxon>
        <taxon>Bacillati</taxon>
        <taxon>Actinomycetota</taxon>
        <taxon>Actinomycetes</taxon>
        <taxon>Geodermatophilales</taxon>
        <taxon>Geodermatophilaceae</taxon>
        <taxon>Geodermatophilus</taxon>
    </lineage>
</organism>
<dbReference type="EMBL" id="FZOO01000004">
    <property type="protein sequence ID" value="SNS43447.1"/>
    <property type="molecule type" value="Genomic_DNA"/>
</dbReference>
<evidence type="ECO:0000313" key="3">
    <source>
        <dbReference type="Proteomes" id="UP000198373"/>
    </source>
</evidence>